<reference evidence="4" key="1">
    <citation type="journal article" date="2017" name="Nat. Ecol. Evol.">
        <title>Genome expansion and lineage-specific genetic innovations in the forest pathogenic fungi Armillaria.</title>
        <authorList>
            <person name="Sipos G."/>
            <person name="Prasanna A.N."/>
            <person name="Walter M.C."/>
            <person name="O'Connor E."/>
            <person name="Balint B."/>
            <person name="Krizsan K."/>
            <person name="Kiss B."/>
            <person name="Hess J."/>
            <person name="Varga T."/>
            <person name="Slot J."/>
            <person name="Riley R."/>
            <person name="Boka B."/>
            <person name="Rigling D."/>
            <person name="Barry K."/>
            <person name="Lee J."/>
            <person name="Mihaltcheva S."/>
            <person name="LaButti K."/>
            <person name="Lipzen A."/>
            <person name="Waldron R."/>
            <person name="Moloney N.M."/>
            <person name="Sperisen C."/>
            <person name="Kredics L."/>
            <person name="Vagvoelgyi C."/>
            <person name="Patrignani A."/>
            <person name="Fitzpatrick D."/>
            <person name="Nagy I."/>
            <person name="Doyle S."/>
            <person name="Anderson J.B."/>
            <person name="Grigoriev I.V."/>
            <person name="Gueldener U."/>
            <person name="Muensterkoetter M."/>
            <person name="Nagy L.G."/>
        </authorList>
    </citation>
    <scope>NUCLEOTIDE SEQUENCE [LARGE SCALE GENOMIC DNA]</scope>
    <source>
        <strain evidence="4">28-4</strain>
    </source>
</reference>
<feature type="compositionally biased region" description="Low complexity" evidence="1">
    <location>
        <begin position="161"/>
        <end position="171"/>
    </location>
</feature>
<evidence type="ECO:0000313" key="3">
    <source>
        <dbReference type="EMBL" id="PBK70868.1"/>
    </source>
</evidence>
<dbReference type="InterPro" id="IPR045341">
    <property type="entry name" value="DUF6532"/>
</dbReference>
<sequence>MGTKRPSGAKAGSQGASKRASKPSKKQSAIDQDAADTENRKLQALIANLQKENVQLKQKQVLSDSTNRQLCADYATEYSRAHNGCQLSDVESEDEEIPSMSLNFSSSILSRGTVSSPPQRLRKKGTAHLTVSSPPPESPLENLIPHIDFRSGFRQPIVNRSSFPQPSSPSSDTEDPPHEPGTESSPASPSSQEHQGSADDESAAELARTKRPPSPSALEPSSETKKARVAEVASGAKGLNQRDYKGTVREILNNWIQELWAEECEKAGETYELTMSMKTMIKKRSPHVRGALKADIKPLVAAMYGFVASASKGTIKQNKSKYVMLATGGAFTCKDPQAMRRRFENKIIPMIITEYFFGHRKAPGILWEDAFNPIKPETLALIITLIEHCINEWADGNFKAQELHETTQNARYINHLKDINAWCKEDHKVTMNIRRLWTTKGRTHADIQPKQASDGYVNDAERERLRADLQGRTGETDSEAEDEVAGRNEDAMGLDQEQEQVNTN</sequence>
<feature type="region of interest" description="Disordered" evidence="1">
    <location>
        <begin position="1"/>
        <end position="36"/>
    </location>
</feature>
<evidence type="ECO:0000256" key="1">
    <source>
        <dbReference type="SAM" id="MobiDB-lite"/>
    </source>
</evidence>
<feature type="region of interest" description="Disordered" evidence="1">
    <location>
        <begin position="157"/>
        <end position="238"/>
    </location>
</feature>
<feature type="region of interest" description="Disordered" evidence="1">
    <location>
        <begin position="444"/>
        <end position="504"/>
    </location>
</feature>
<dbReference type="STRING" id="1076256.A0A2H3BXU2"/>
<protein>
    <recommendedName>
        <fullName evidence="2">DUF6532 domain-containing protein</fullName>
    </recommendedName>
</protein>
<feature type="region of interest" description="Disordered" evidence="1">
    <location>
        <begin position="108"/>
        <end position="143"/>
    </location>
</feature>
<proteinExistence type="predicted"/>
<name>A0A2H3BXU2_9AGAR</name>
<evidence type="ECO:0000259" key="2">
    <source>
        <dbReference type="Pfam" id="PF20149"/>
    </source>
</evidence>
<gene>
    <name evidence="3" type="ORF">ARMSODRAFT_1017646</name>
</gene>
<feature type="domain" description="DUF6532" evidence="2">
    <location>
        <begin position="253"/>
        <end position="422"/>
    </location>
</feature>
<organism evidence="3 4">
    <name type="scientific">Armillaria solidipes</name>
    <dbReference type="NCBI Taxonomy" id="1076256"/>
    <lineage>
        <taxon>Eukaryota</taxon>
        <taxon>Fungi</taxon>
        <taxon>Dikarya</taxon>
        <taxon>Basidiomycota</taxon>
        <taxon>Agaricomycotina</taxon>
        <taxon>Agaricomycetes</taxon>
        <taxon>Agaricomycetidae</taxon>
        <taxon>Agaricales</taxon>
        <taxon>Marasmiineae</taxon>
        <taxon>Physalacriaceae</taxon>
        <taxon>Armillaria</taxon>
    </lineage>
</organism>
<keyword evidence="4" id="KW-1185">Reference proteome</keyword>
<feature type="compositionally biased region" description="Basic and acidic residues" evidence="1">
    <location>
        <begin position="459"/>
        <end position="469"/>
    </location>
</feature>
<evidence type="ECO:0000313" key="4">
    <source>
        <dbReference type="Proteomes" id="UP000218334"/>
    </source>
</evidence>
<dbReference type="AlphaFoldDB" id="A0A2H3BXU2"/>
<dbReference type="Proteomes" id="UP000218334">
    <property type="component" value="Unassembled WGS sequence"/>
</dbReference>
<dbReference type="Pfam" id="PF20149">
    <property type="entry name" value="DUF6532"/>
    <property type="match status" value="1"/>
</dbReference>
<accession>A0A2H3BXU2</accession>
<dbReference type="EMBL" id="KZ293425">
    <property type="protein sequence ID" value="PBK70868.1"/>
    <property type="molecule type" value="Genomic_DNA"/>
</dbReference>
<feature type="compositionally biased region" description="Polar residues" evidence="1">
    <location>
        <begin position="182"/>
        <end position="195"/>
    </location>
</feature>